<organism evidence="2 3">
    <name type="scientific">Nocardioides panaciterrulae</name>
    <dbReference type="NCBI Taxonomy" id="661492"/>
    <lineage>
        <taxon>Bacteria</taxon>
        <taxon>Bacillati</taxon>
        <taxon>Actinomycetota</taxon>
        <taxon>Actinomycetes</taxon>
        <taxon>Propionibacteriales</taxon>
        <taxon>Nocardioidaceae</taxon>
        <taxon>Nocardioides</taxon>
    </lineage>
</organism>
<accession>A0A7Y9E648</accession>
<evidence type="ECO:0000259" key="1">
    <source>
        <dbReference type="Pfam" id="PF12680"/>
    </source>
</evidence>
<gene>
    <name evidence="2" type="ORF">BJZ21_002019</name>
</gene>
<feature type="domain" description="SnoaL-like" evidence="1">
    <location>
        <begin position="6"/>
        <end position="101"/>
    </location>
</feature>
<evidence type="ECO:0000313" key="3">
    <source>
        <dbReference type="Proteomes" id="UP000535511"/>
    </source>
</evidence>
<dbReference type="RefSeq" id="WP_179663612.1">
    <property type="nucleotide sequence ID" value="NZ_JACCBG010000001.1"/>
</dbReference>
<dbReference type="InterPro" id="IPR032710">
    <property type="entry name" value="NTF2-like_dom_sf"/>
</dbReference>
<name>A0A7Y9E648_9ACTN</name>
<reference evidence="2 3" key="1">
    <citation type="submission" date="2020-07" db="EMBL/GenBank/DDBJ databases">
        <title>Sequencing the genomes of 1000 actinobacteria strains.</title>
        <authorList>
            <person name="Klenk H.-P."/>
        </authorList>
    </citation>
    <scope>NUCLEOTIDE SEQUENCE [LARGE SCALE GENOMIC DNA]</scope>
    <source>
        <strain evidence="2 3">DSM 21350</strain>
    </source>
</reference>
<proteinExistence type="predicted"/>
<evidence type="ECO:0000313" key="2">
    <source>
        <dbReference type="EMBL" id="NYD41936.1"/>
    </source>
</evidence>
<keyword evidence="3" id="KW-1185">Reference proteome</keyword>
<protein>
    <recommendedName>
        <fullName evidence="1">SnoaL-like domain-containing protein</fullName>
    </recommendedName>
</protein>
<dbReference type="Proteomes" id="UP000535511">
    <property type="component" value="Unassembled WGS sequence"/>
</dbReference>
<dbReference type="SUPFAM" id="SSF54427">
    <property type="entry name" value="NTF2-like"/>
    <property type="match status" value="1"/>
</dbReference>
<sequence length="107" mass="11690">MDDPVVAQLAAYNAHDVDGFVACYAVDAVVTSGDGRSLMTGHAEMRDAYSRLFAHHADVHADVIERLCERDWVVDHERVLTGGETTGYVVAYQVRDGVISRVVILGD</sequence>
<dbReference type="AlphaFoldDB" id="A0A7Y9E648"/>
<dbReference type="Pfam" id="PF12680">
    <property type="entry name" value="SnoaL_2"/>
    <property type="match status" value="1"/>
</dbReference>
<dbReference type="EMBL" id="JACCBG010000001">
    <property type="protein sequence ID" value="NYD41936.1"/>
    <property type="molecule type" value="Genomic_DNA"/>
</dbReference>
<dbReference type="InterPro" id="IPR037401">
    <property type="entry name" value="SnoaL-like"/>
</dbReference>
<dbReference type="Gene3D" id="3.10.450.50">
    <property type="match status" value="1"/>
</dbReference>
<comment type="caution">
    <text evidence="2">The sequence shown here is derived from an EMBL/GenBank/DDBJ whole genome shotgun (WGS) entry which is preliminary data.</text>
</comment>